<dbReference type="AlphaFoldDB" id="A0A135ZYR2"/>
<keyword evidence="2 5" id="KW-0812">Transmembrane</keyword>
<sequence>MDLIFSILTNKFFLTFVIPSSALSLKFMLVKWCRRRAKSQGDDKRDLINNVKNFINFALIVSLLAIWAPEIQNFALSIAAFAVAIVIATRELIQCVIGFFYLMSTRPFRIGDWIEVESHIGEVTETDWIKTTLLEVDHKAYQYTGKTLFIPNNKFFAIPIKNYNFLKRYASHQFSISRNQSVNPYVFMPQLLAKAQEYCSDFVDVGTRYNHMIERRLDVKIAGPEPEIRVSTTNVGDTVVSFTLFCPTNRAAELEQALTTDFMNLWFAELHKIASDAP</sequence>
<dbReference type="RefSeq" id="WP_068378098.1">
    <property type="nucleotide sequence ID" value="NZ_LSNE01000007.1"/>
</dbReference>
<evidence type="ECO:0000256" key="2">
    <source>
        <dbReference type="ARBA" id="ARBA00022692"/>
    </source>
</evidence>
<name>A0A135ZYR2_9ALTE</name>
<feature type="domain" description="Mechanosensitive ion channel MscS" evidence="6">
    <location>
        <begin position="96"/>
        <end position="164"/>
    </location>
</feature>
<dbReference type="Proteomes" id="UP000070299">
    <property type="component" value="Unassembled WGS sequence"/>
</dbReference>
<feature type="transmembrane region" description="Helical" evidence="5">
    <location>
        <begin position="51"/>
        <end position="68"/>
    </location>
</feature>
<keyword evidence="8" id="KW-1185">Reference proteome</keyword>
<dbReference type="EMBL" id="LSNE01000007">
    <property type="protein sequence ID" value="KXI28104.1"/>
    <property type="molecule type" value="Genomic_DNA"/>
</dbReference>
<feature type="transmembrane region" description="Helical" evidence="5">
    <location>
        <begin position="74"/>
        <end position="102"/>
    </location>
</feature>
<comment type="caution">
    <text evidence="7">The sequence shown here is derived from an EMBL/GenBank/DDBJ whole genome shotgun (WGS) entry which is preliminary data.</text>
</comment>
<protein>
    <submittedName>
        <fullName evidence="7">Mechanosensitive ion channel protein MscS</fullName>
    </submittedName>
</protein>
<dbReference type="PANTHER" id="PTHR30566">
    <property type="entry name" value="YNAI-RELATED MECHANOSENSITIVE ION CHANNEL"/>
    <property type="match status" value="1"/>
</dbReference>
<dbReference type="STRING" id="1799789.AX660_17105"/>
<dbReference type="Gene3D" id="2.30.30.60">
    <property type="match status" value="1"/>
</dbReference>
<dbReference type="GO" id="GO:0008381">
    <property type="term" value="F:mechanosensitive monoatomic ion channel activity"/>
    <property type="evidence" value="ECO:0007669"/>
    <property type="project" value="UniProtKB-ARBA"/>
</dbReference>
<evidence type="ECO:0000256" key="1">
    <source>
        <dbReference type="ARBA" id="ARBA00004370"/>
    </source>
</evidence>
<evidence type="ECO:0000259" key="6">
    <source>
        <dbReference type="Pfam" id="PF00924"/>
    </source>
</evidence>
<reference evidence="8" key="1">
    <citation type="submission" date="2016-02" db="EMBL/GenBank/DDBJ databases">
        <authorList>
            <person name="Schultz-Johansen M."/>
            <person name="Glaring M.A."/>
            <person name="Bech P.K."/>
            <person name="Stougaard P."/>
        </authorList>
    </citation>
    <scope>NUCLEOTIDE SEQUENCE [LARGE SCALE GENOMIC DNA]</scope>
    <source>
        <strain evidence="8">S66</strain>
    </source>
</reference>
<evidence type="ECO:0000256" key="4">
    <source>
        <dbReference type="ARBA" id="ARBA00023136"/>
    </source>
</evidence>
<dbReference type="GO" id="GO:0016020">
    <property type="term" value="C:membrane"/>
    <property type="evidence" value="ECO:0007669"/>
    <property type="project" value="UniProtKB-SubCell"/>
</dbReference>
<proteinExistence type="predicted"/>
<dbReference type="PANTHER" id="PTHR30566:SF27">
    <property type="entry name" value="MECHANOSENSITIVE ION CHANNEL PROTEIN"/>
    <property type="match status" value="1"/>
</dbReference>
<keyword evidence="3 5" id="KW-1133">Transmembrane helix</keyword>
<organism evidence="7 8">
    <name type="scientific">Paraglaciecola hydrolytica</name>
    <dbReference type="NCBI Taxonomy" id="1799789"/>
    <lineage>
        <taxon>Bacteria</taxon>
        <taxon>Pseudomonadati</taxon>
        <taxon>Pseudomonadota</taxon>
        <taxon>Gammaproteobacteria</taxon>
        <taxon>Alteromonadales</taxon>
        <taxon>Alteromonadaceae</taxon>
        <taxon>Paraglaciecola</taxon>
    </lineage>
</organism>
<dbReference type="SUPFAM" id="SSF50182">
    <property type="entry name" value="Sm-like ribonucleoproteins"/>
    <property type="match status" value="1"/>
</dbReference>
<evidence type="ECO:0000313" key="8">
    <source>
        <dbReference type="Proteomes" id="UP000070299"/>
    </source>
</evidence>
<dbReference type="InterPro" id="IPR023408">
    <property type="entry name" value="MscS_beta-dom_sf"/>
</dbReference>
<feature type="transmembrane region" description="Helical" evidence="5">
    <location>
        <begin position="12"/>
        <end position="30"/>
    </location>
</feature>
<keyword evidence="4 5" id="KW-0472">Membrane</keyword>
<evidence type="ECO:0000256" key="3">
    <source>
        <dbReference type="ARBA" id="ARBA00022989"/>
    </source>
</evidence>
<gene>
    <name evidence="7" type="ORF">AX660_17105</name>
</gene>
<accession>A0A135ZYR2</accession>
<dbReference type="InterPro" id="IPR010920">
    <property type="entry name" value="LSM_dom_sf"/>
</dbReference>
<dbReference type="InterPro" id="IPR006685">
    <property type="entry name" value="MscS_channel_2nd"/>
</dbReference>
<evidence type="ECO:0000313" key="7">
    <source>
        <dbReference type="EMBL" id="KXI28104.1"/>
    </source>
</evidence>
<evidence type="ECO:0000256" key="5">
    <source>
        <dbReference type="SAM" id="Phobius"/>
    </source>
</evidence>
<dbReference type="Pfam" id="PF00924">
    <property type="entry name" value="MS_channel_2nd"/>
    <property type="match status" value="1"/>
</dbReference>
<comment type="subcellular location">
    <subcellularLocation>
        <location evidence="1">Membrane</location>
    </subcellularLocation>
</comment>